<keyword evidence="4 7" id="KW-0067">ATP-binding</keyword>
<feature type="domain" description="DEAD-box RNA helicase Q" evidence="11">
    <location>
        <begin position="1"/>
        <end position="29"/>
    </location>
</feature>
<accession>A0A4P7W5Z0</accession>
<feature type="compositionally biased region" description="Low complexity" evidence="8">
    <location>
        <begin position="406"/>
        <end position="420"/>
    </location>
</feature>
<dbReference type="AlphaFoldDB" id="A0A4P7W5Z0"/>
<evidence type="ECO:0000256" key="1">
    <source>
        <dbReference type="ARBA" id="ARBA00022741"/>
    </source>
</evidence>
<dbReference type="Pfam" id="PF00270">
    <property type="entry name" value="DEAD"/>
    <property type="match status" value="1"/>
</dbReference>
<keyword evidence="3 7" id="KW-0347">Helicase</keyword>
<feature type="compositionally biased region" description="Polar residues" evidence="8">
    <location>
        <begin position="453"/>
        <end position="465"/>
    </location>
</feature>
<evidence type="ECO:0000313" key="12">
    <source>
        <dbReference type="EMBL" id="QCD43504.1"/>
    </source>
</evidence>
<dbReference type="InterPro" id="IPR044742">
    <property type="entry name" value="DEAD/DEAH_RhlB"/>
</dbReference>
<dbReference type="SUPFAM" id="SSF52540">
    <property type="entry name" value="P-loop containing nucleoside triphosphate hydrolases"/>
    <property type="match status" value="1"/>
</dbReference>
<keyword evidence="2 7" id="KW-0378">Hydrolase</keyword>
<evidence type="ECO:0000256" key="2">
    <source>
        <dbReference type="ARBA" id="ARBA00022801"/>
    </source>
</evidence>
<dbReference type="GO" id="GO:0005524">
    <property type="term" value="F:ATP binding"/>
    <property type="evidence" value="ECO:0007669"/>
    <property type="project" value="UniProtKB-KW"/>
</dbReference>
<feature type="region of interest" description="Disordered" evidence="8">
    <location>
        <begin position="377"/>
        <end position="493"/>
    </location>
</feature>
<dbReference type="InterPro" id="IPR050079">
    <property type="entry name" value="DEAD_box_RNA_helicase"/>
</dbReference>
<dbReference type="Proteomes" id="UP000297149">
    <property type="component" value="Chromosome"/>
</dbReference>
<dbReference type="InterPro" id="IPR027417">
    <property type="entry name" value="P-loop_NTPase"/>
</dbReference>
<feature type="domain" description="Helicase ATP-binding" evidence="9">
    <location>
        <begin position="32"/>
        <end position="208"/>
    </location>
</feature>
<organism evidence="12 13">
    <name type="scientific">Duncaniella dubosii</name>
    <dbReference type="NCBI Taxonomy" id="2518971"/>
    <lineage>
        <taxon>Bacteria</taxon>
        <taxon>Pseudomonadati</taxon>
        <taxon>Bacteroidota</taxon>
        <taxon>Bacteroidia</taxon>
        <taxon>Bacteroidales</taxon>
        <taxon>Muribaculaceae</taxon>
        <taxon>Duncaniella</taxon>
    </lineage>
</organism>
<proteinExistence type="inferred from homology"/>
<dbReference type="GO" id="GO:0003676">
    <property type="term" value="F:nucleic acid binding"/>
    <property type="evidence" value="ECO:0007669"/>
    <property type="project" value="InterPro"/>
</dbReference>
<evidence type="ECO:0000256" key="5">
    <source>
        <dbReference type="ARBA" id="ARBA00038437"/>
    </source>
</evidence>
<dbReference type="CDD" id="cd00268">
    <property type="entry name" value="DEADc"/>
    <property type="match status" value="1"/>
</dbReference>
<comment type="similarity">
    <text evidence="5 7">Belongs to the DEAD box helicase family.</text>
</comment>
<evidence type="ECO:0000313" key="13">
    <source>
        <dbReference type="Proteomes" id="UP000297149"/>
    </source>
</evidence>
<dbReference type="InterPro" id="IPR014014">
    <property type="entry name" value="RNA_helicase_DEAD_Q_motif"/>
</dbReference>
<keyword evidence="13" id="KW-1185">Reference proteome</keyword>
<name>A0A4P7W5Z0_9BACT</name>
<dbReference type="KEGG" id="ddb:E7747_15320"/>
<evidence type="ECO:0000256" key="6">
    <source>
        <dbReference type="PROSITE-ProRule" id="PRU00552"/>
    </source>
</evidence>
<dbReference type="EMBL" id="CP039396">
    <property type="protein sequence ID" value="QCD43504.1"/>
    <property type="molecule type" value="Genomic_DNA"/>
</dbReference>
<feature type="domain" description="Helicase C-terminal" evidence="10">
    <location>
        <begin position="234"/>
        <end position="380"/>
    </location>
</feature>
<dbReference type="GO" id="GO:0005829">
    <property type="term" value="C:cytosol"/>
    <property type="evidence" value="ECO:0007669"/>
    <property type="project" value="TreeGrafter"/>
</dbReference>
<dbReference type="CDD" id="cd18787">
    <property type="entry name" value="SF2_C_DEAD"/>
    <property type="match status" value="1"/>
</dbReference>
<dbReference type="PROSITE" id="PS00039">
    <property type="entry name" value="DEAD_ATP_HELICASE"/>
    <property type="match status" value="1"/>
</dbReference>
<dbReference type="SMART" id="SM00487">
    <property type="entry name" value="DEXDc"/>
    <property type="match status" value="1"/>
</dbReference>
<reference evidence="13" key="1">
    <citation type="submission" date="2019-02" db="EMBL/GenBank/DDBJ databases">
        <title>Isolation and identification of novel species under the genus Muribaculum.</title>
        <authorList>
            <person name="Miyake S."/>
            <person name="Ding Y."/>
            <person name="Low A."/>
            <person name="Soh M."/>
            <person name="Seedorf H."/>
        </authorList>
    </citation>
    <scope>NUCLEOTIDE SEQUENCE [LARGE SCALE GENOMIC DNA]</scope>
    <source>
        <strain evidence="13">H5</strain>
    </source>
</reference>
<protein>
    <submittedName>
        <fullName evidence="12">DEAD/DEAH box helicase</fullName>
    </submittedName>
</protein>
<dbReference type="RefSeq" id="WP_136416871.1">
    <property type="nucleotide sequence ID" value="NZ_JAPKWX010000022.1"/>
</dbReference>
<dbReference type="InterPro" id="IPR000629">
    <property type="entry name" value="RNA-helicase_DEAD-box_CS"/>
</dbReference>
<feature type="compositionally biased region" description="Basic residues" evidence="8">
    <location>
        <begin position="469"/>
        <end position="480"/>
    </location>
</feature>
<dbReference type="InterPro" id="IPR014001">
    <property type="entry name" value="Helicase_ATP-bd"/>
</dbReference>
<dbReference type="InterPro" id="IPR001650">
    <property type="entry name" value="Helicase_C-like"/>
</dbReference>
<evidence type="ECO:0000256" key="4">
    <source>
        <dbReference type="ARBA" id="ARBA00022840"/>
    </source>
</evidence>
<dbReference type="InterPro" id="IPR011545">
    <property type="entry name" value="DEAD/DEAH_box_helicase_dom"/>
</dbReference>
<dbReference type="GO" id="GO:0016787">
    <property type="term" value="F:hydrolase activity"/>
    <property type="evidence" value="ECO:0007669"/>
    <property type="project" value="UniProtKB-KW"/>
</dbReference>
<gene>
    <name evidence="12" type="ORF">E7747_15320</name>
</gene>
<dbReference type="PANTHER" id="PTHR47959:SF13">
    <property type="entry name" value="ATP-DEPENDENT RNA HELICASE RHLE"/>
    <property type="match status" value="1"/>
</dbReference>
<dbReference type="PROSITE" id="PS51194">
    <property type="entry name" value="HELICASE_CTER"/>
    <property type="match status" value="1"/>
</dbReference>
<dbReference type="PANTHER" id="PTHR47959">
    <property type="entry name" value="ATP-DEPENDENT RNA HELICASE RHLE-RELATED"/>
    <property type="match status" value="1"/>
</dbReference>
<feature type="short sequence motif" description="Q motif" evidence="6">
    <location>
        <begin position="1"/>
        <end position="29"/>
    </location>
</feature>
<evidence type="ECO:0000259" key="10">
    <source>
        <dbReference type="PROSITE" id="PS51194"/>
    </source>
</evidence>
<dbReference type="GO" id="GO:0003724">
    <property type="term" value="F:RNA helicase activity"/>
    <property type="evidence" value="ECO:0007669"/>
    <property type="project" value="InterPro"/>
</dbReference>
<dbReference type="SMART" id="SM00490">
    <property type="entry name" value="HELICc"/>
    <property type="match status" value="1"/>
</dbReference>
<evidence type="ECO:0000256" key="7">
    <source>
        <dbReference type="RuleBase" id="RU000492"/>
    </source>
</evidence>
<dbReference type="PROSITE" id="PS51192">
    <property type="entry name" value="HELICASE_ATP_BIND_1"/>
    <property type="match status" value="1"/>
</dbReference>
<evidence type="ECO:0000256" key="3">
    <source>
        <dbReference type="ARBA" id="ARBA00022806"/>
    </source>
</evidence>
<dbReference type="Gene3D" id="3.40.50.300">
    <property type="entry name" value="P-loop containing nucleotide triphosphate hydrolases"/>
    <property type="match status" value="2"/>
</dbReference>
<dbReference type="Pfam" id="PF00271">
    <property type="entry name" value="Helicase_C"/>
    <property type="match status" value="1"/>
</dbReference>
<dbReference type="PROSITE" id="PS51195">
    <property type="entry name" value="Q_MOTIF"/>
    <property type="match status" value="1"/>
</dbReference>
<evidence type="ECO:0000259" key="9">
    <source>
        <dbReference type="PROSITE" id="PS51192"/>
    </source>
</evidence>
<evidence type="ECO:0000259" key="11">
    <source>
        <dbReference type="PROSITE" id="PS51195"/>
    </source>
</evidence>
<keyword evidence="1 7" id="KW-0547">Nucleotide-binding</keyword>
<evidence type="ECO:0000256" key="8">
    <source>
        <dbReference type="SAM" id="MobiDB-lite"/>
    </source>
</evidence>
<sequence length="493" mass="54204">MRFDELDLSDDILDALDAMRFDECTPIQEQAIPVILEGRDLIAVAQTGTGKTAAYLLPVIDRLAELPEAKDYVNCIVMSPTRELAQQIDRQMEGFAYFVPVSSVAIYGGTDGATFARQQRGLKMGADVVIATPGRLLAHLQMGYVDLSKVSYFILDEADRMLDMGFYDDIMQIVKQLPKERQTLMFSATMPPKIQQMAKAILNNPAEVKIAVSRPTEKIDQSAFVCHEGQKTGILRHLFKNAHSQRVIVFSSSKLKVKELSRELRKAKIKTGEMHSDLEQAERDQVMLDFRAGRLDVLVATDILSRGIDIDDISMVVNYDVPHEAEDYVHRIGRTARANADGMAVTLISQREQAKFGQIESFLGYEVRKQDVPAELGEAPAYNPAKRSPRGGNSRPGSRRNGHGGNNNRQQSGRNQAQAGDGRRPTAKPKQRSKPNQATMPKADATPGAEAKPNSTPVAKQSKSAGNPGKHKRSNSRGRKPGGSGNKAPKAAE</sequence>